<proteinExistence type="predicted"/>
<dbReference type="Gene3D" id="2.30.110.10">
    <property type="entry name" value="Electron Transport, Fmn-binding Protein, Chain A"/>
    <property type="match status" value="2"/>
</dbReference>
<dbReference type="GeneID" id="92087897"/>
<accession>A0ABR1VY43</accession>
<dbReference type="SUPFAM" id="SSF50475">
    <property type="entry name" value="FMN-binding split barrel"/>
    <property type="match status" value="1"/>
</dbReference>
<dbReference type="InterPro" id="IPR024747">
    <property type="entry name" value="Pyridox_Oxase-rel"/>
</dbReference>
<reference evidence="1 2" key="1">
    <citation type="submission" date="2023-01" db="EMBL/GenBank/DDBJ databases">
        <title>Analysis of 21 Apiospora genomes using comparative genomics revels a genus with tremendous synthesis potential of carbohydrate active enzymes and secondary metabolites.</title>
        <authorList>
            <person name="Sorensen T."/>
        </authorList>
    </citation>
    <scope>NUCLEOTIDE SEQUENCE [LARGE SCALE GENOMIC DNA]</scope>
    <source>
        <strain evidence="1 2">CBS 135458</strain>
    </source>
</reference>
<dbReference type="InterPro" id="IPR012349">
    <property type="entry name" value="Split_barrel_FMN-bd"/>
</dbReference>
<evidence type="ECO:0000313" key="1">
    <source>
        <dbReference type="EMBL" id="KAK8076153.1"/>
    </source>
</evidence>
<dbReference type="Proteomes" id="UP001480595">
    <property type="component" value="Unassembled WGS sequence"/>
</dbReference>
<dbReference type="PANTHER" id="PTHR34071:SF2">
    <property type="entry name" value="FLAVIN-NUCLEOTIDE-BINDING PROTEIN"/>
    <property type="match status" value="1"/>
</dbReference>
<organism evidence="1 2">
    <name type="scientific">Apiospora phragmitis</name>
    <dbReference type="NCBI Taxonomy" id="2905665"/>
    <lineage>
        <taxon>Eukaryota</taxon>
        <taxon>Fungi</taxon>
        <taxon>Dikarya</taxon>
        <taxon>Ascomycota</taxon>
        <taxon>Pezizomycotina</taxon>
        <taxon>Sordariomycetes</taxon>
        <taxon>Xylariomycetidae</taxon>
        <taxon>Amphisphaeriales</taxon>
        <taxon>Apiosporaceae</taxon>
        <taxon>Apiospora</taxon>
    </lineage>
</organism>
<dbReference type="Pfam" id="PF12900">
    <property type="entry name" value="Pyridox_ox_2"/>
    <property type="match status" value="1"/>
</dbReference>
<evidence type="ECO:0000313" key="2">
    <source>
        <dbReference type="Proteomes" id="UP001480595"/>
    </source>
</evidence>
<dbReference type="RefSeq" id="XP_066719112.1">
    <property type="nucleotide sequence ID" value="XM_066854834.1"/>
</dbReference>
<name>A0ABR1VY43_9PEZI</name>
<gene>
    <name evidence="1" type="ORF">PG994_003425</name>
</gene>
<dbReference type="PANTHER" id="PTHR34071">
    <property type="entry name" value="5-NITROIMIDAZOLE ANTIBIOTICS RESISTANCE PROTEIN, NIMA-FAMILY-RELATED PROTEIN-RELATED"/>
    <property type="match status" value="1"/>
</dbReference>
<keyword evidence="2" id="KW-1185">Reference proteome</keyword>
<comment type="caution">
    <text evidence="1">The sequence shown here is derived from an EMBL/GenBank/DDBJ whole genome shotgun (WGS) entry which is preliminary data.</text>
</comment>
<sequence>MDSQSPAPAYAKTLQNSVNRYRHLSISHPATSSCGRHIVIAADVTVGNYDAPTIHSIVNSAPIAHVAFISPDTQTPVVLPMMARIGHYDGDNDTEESVACYLHGSATARLFRRPQQPSSGQEGQEGGGGGGIPVCIAATKILGLVLTLTPYSHTNRPGPQLGRRPRRDALALQLLTDGAIPGRWANSRTPPDETEINATRVLKVRIDSASAKVRHQGVDEEAKDLKDETSRATTWTGVVPYLEVLGVPQPAPTNRVGSVPSYIQEHIGKHNRGEFARSNLEYSIWGSFSSLFFGTLAWVVGR</sequence>
<protein>
    <submittedName>
        <fullName evidence="1">Uncharacterized protein</fullName>
    </submittedName>
</protein>
<dbReference type="EMBL" id="JAQQWL010000004">
    <property type="protein sequence ID" value="KAK8076153.1"/>
    <property type="molecule type" value="Genomic_DNA"/>
</dbReference>